<evidence type="ECO:0000313" key="2">
    <source>
        <dbReference type="EMBL" id="MCL1628521.1"/>
    </source>
</evidence>
<gene>
    <name evidence="2" type="ORF">M3N55_07235</name>
</gene>
<keyword evidence="1" id="KW-0175">Coiled coil</keyword>
<feature type="coiled-coil region" evidence="1">
    <location>
        <begin position="249"/>
        <end position="276"/>
    </location>
</feature>
<protein>
    <submittedName>
        <fullName evidence="2">Uncharacterized protein</fullName>
    </submittedName>
</protein>
<sequence>MRAEEIKDADSLQAWLESLPQETEAERETARRWAVTIAHRAAMRVLPLFVDSVLFGLNEDGQDEVLKGFRALLVSSLSSSLAKEAAISAAKDVPFDGDPVAGRFAAKAAAQRACKAMYSQVIWEPSSQSVEYSSDALAEELLGPTFARDVQRLVESQELHSFPLWPPTDELEAFGPEENGDLIVWHESVKEPLLDFHENWRFWVEWYENALYGRPQDYDLLTKIALIDPADWDKGADHVNALIQRIVEQHTLAKDARALKEEIAQLKQRLQSVEHRSHNNPPELVDETVAAQKEVTIICAALEEAAQELEKPDPDPTVLARIGASLKTASVTIAKYCGALADLAVKTSVRTAAATGTAMALASQSEHLRAFGEALLQFARSQGAP</sequence>
<dbReference type="EMBL" id="JALZWP010000005">
    <property type="protein sequence ID" value="MCL1628521.1"/>
    <property type="molecule type" value="Genomic_DNA"/>
</dbReference>
<proteinExistence type="predicted"/>
<comment type="caution">
    <text evidence="2">The sequence shown here is derived from an EMBL/GenBank/DDBJ whole genome shotgun (WGS) entry which is preliminary data.</text>
</comment>
<evidence type="ECO:0000313" key="3">
    <source>
        <dbReference type="Proteomes" id="UP001202550"/>
    </source>
</evidence>
<dbReference type="Proteomes" id="UP001202550">
    <property type="component" value="Unassembled WGS sequence"/>
</dbReference>
<organism evidence="2 3">
    <name type="scientific">Roseinatronobacter domitianus</name>
    <dbReference type="NCBI Taxonomy" id="2940293"/>
    <lineage>
        <taxon>Bacteria</taxon>
        <taxon>Pseudomonadati</taxon>
        <taxon>Pseudomonadota</taxon>
        <taxon>Alphaproteobacteria</taxon>
        <taxon>Rhodobacterales</taxon>
        <taxon>Paracoccaceae</taxon>
        <taxon>Roseinatronobacter</taxon>
    </lineage>
</organism>
<reference evidence="2 3" key="1">
    <citation type="submission" date="2022-05" db="EMBL/GenBank/DDBJ databases">
        <title>Seasonal and diel survey of microbial diversity of the Tyrrhenian coast.</title>
        <authorList>
            <person name="Gattoni G."/>
            <person name="Corral P."/>
        </authorList>
    </citation>
    <scope>NUCLEOTIDE SEQUENCE [LARGE SCALE GENOMIC DNA]</scope>
    <source>
        <strain evidence="2 3">V10</strain>
    </source>
</reference>
<evidence type="ECO:0000256" key="1">
    <source>
        <dbReference type="SAM" id="Coils"/>
    </source>
</evidence>
<dbReference type="RefSeq" id="WP_249057850.1">
    <property type="nucleotide sequence ID" value="NZ_JALZWP010000005.1"/>
</dbReference>
<keyword evidence="3" id="KW-1185">Reference proteome</keyword>
<accession>A0ABT0M0X8</accession>
<name>A0ABT0M0X8_9RHOB</name>